<dbReference type="RefSeq" id="WP_188776286.1">
    <property type="nucleotide sequence ID" value="NZ_BMMB01000006.1"/>
</dbReference>
<reference evidence="1 2" key="1">
    <citation type="submission" date="2023-07" db="EMBL/GenBank/DDBJ databases">
        <title>Genomic Encyclopedia of Type Strains, Phase IV (KMG-IV): sequencing the most valuable type-strain genomes for metagenomic binning, comparative biology and taxonomic classification.</title>
        <authorList>
            <person name="Goeker M."/>
        </authorList>
    </citation>
    <scope>NUCLEOTIDE SEQUENCE [LARGE SCALE GENOMIC DNA]</scope>
    <source>
        <strain evidence="1 2">DSM 22170</strain>
    </source>
</reference>
<name>A0ABU1IZQ4_9BACL</name>
<organism evidence="1 2">
    <name type="scientific">Paenibacillus hunanensis</name>
    <dbReference type="NCBI Taxonomy" id="539262"/>
    <lineage>
        <taxon>Bacteria</taxon>
        <taxon>Bacillati</taxon>
        <taxon>Bacillota</taxon>
        <taxon>Bacilli</taxon>
        <taxon>Bacillales</taxon>
        <taxon>Paenibacillaceae</taxon>
        <taxon>Paenibacillus</taxon>
    </lineage>
</organism>
<proteinExistence type="predicted"/>
<evidence type="ECO:0000313" key="2">
    <source>
        <dbReference type="Proteomes" id="UP001185028"/>
    </source>
</evidence>
<sequence>MNTQHFEKLKLAAIQHKLPADSLIADWLERQPEEYGDEWVLYCAGDLELDVLNLDNPLQDHWSTGDEDGEAGGSDTILLIVVEGDLKVNRLIANEETDGATGLIVLGDVSCPYLLLGGQEVYVTGNLHAEQLLWGDYNHGLLIVRGELTGGLLLQTDQYAVQVRGEQRMELCWESMESPDAWAGVNRFDAFDQECIIDDDEPFLWRKQMMRMILNGKPVLRQPYLHPLAIPQVPFLFENTEINPVNIRRTTHASLLCMRHPEDTAPCYEFWMDRIFIRAVAYGQEKEEGCFQGVYIQDDDCHALLIRSEPVEQSRDILPGVLSGDSTYLWQVSIKFRYLEGNDTEWHTLNRHAPQNFVQLCQKGWNGLLHATSNYEYARTLIEPKEIRELLALPLVQPYDDFYDDEHQGLWLNDLFIAFRQHGALFHGEPQMPLIRVGREYEDEHGNRLHENYFYSISVHADGSESVLIGYKSDEDNDSRTHVSYTGDVQLHYAVPLFQKAVKLLHQYNSYLLTGEAPTGAEDFALQYWREQGLIDNISSSSY</sequence>
<gene>
    <name evidence="1" type="ORF">JOC58_002085</name>
</gene>
<evidence type="ECO:0000313" key="1">
    <source>
        <dbReference type="EMBL" id="MDR6244192.1"/>
    </source>
</evidence>
<keyword evidence="2" id="KW-1185">Reference proteome</keyword>
<accession>A0ABU1IZQ4</accession>
<evidence type="ECO:0008006" key="3">
    <source>
        <dbReference type="Google" id="ProtNLM"/>
    </source>
</evidence>
<protein>
    <recommendedName>
        <fullName evidence="3">DUF4905 domain-containing protein</fullName>
    </recommendedName>
</protein>
<dbReference type="Proteomes" id="UP001185028">
    <property type="component" value="Unassembled WGS sequence"/>
</dbReference>
<comment type="caution">
    <text evidence="1">The sequence shown here is derived from an EMBL/GenBank/DDBJ whole genome shotgun (WGS) entry which is preliminary data.</text>
</comment>
<dbReference type="EMBL" id="JAVDQH010000007">
    <property type="protein sequence ID" value="MDR6244192.1"/>
    <property type="molecule type" value="Genomic_DNA"/>
</dbReference>